<evidence type="ECO:0000313" key="2">
    <source>
        <dbReference type="Proteomes" id="UP001302602"/>
    </source>
</evidence>
<dbReference type="GeneID" id="87828296"/>
<reference evidence="1" key="2">
    <citation type="submission" date="2023-05" db="EMBL/GenBank/DDBJ databases">
        <authorList>
            <consortium name="Lawrence Berkeley National Laboratory"/>
            <person name="Steindorff A."/>
            <person name="Hensen N."/>
            <person name="Bonometti L."/>
            <person name="Westerberg I."/>
            <person name="Brannstrom I.O."/>
            <person name="Guillou S."/>
            <person name="Cros-Aarteil S."/>
            <person name="Calhoun S."/>
            <person name="Haridas S."/>
            <person name="Kuo A."/>
            <person name="Mondo S."/>
            <person name="Pangilinan J."/>
            <person name="Riley R."/>
            <person name="Labutti K."/>
            <person name="Andreopoulos B."/>
            <person name="Lipzen A."/>
            <person name="Chen C."/>
            <person name="Yanf M."/>
            <person name="Daum C."/>
            <person name="Ng V."/>
            <person name="Clum A."/>
            <person name="Ohm R."/>
            <person name="Martin F."/>
            <person name="Silar P."/>
            <person name="Natvig D."/>
            <person name="Lalanne C."/>
            <person name="Gautier V."/>
            <person name="Ament-Velasquez S.L."/>
            <person name="Kruys A."/>
            <person name="Hutchinson M.I."/>
            <person name="Powell A.J."/>
            <person name="Barry K."/>
            <person name="Miller A.N."/>
            <person name="Grigoriev I.V."/>
            <person name="Debuchy R."/>
            <person name="Gladieux P."/>
            <person name="Thoren M.H."/>
            <person name="Johannesson H."/>
        </authorList>
    </citation>
    <scope>NUCLEOTIDE SEQUENCE</scope>
    <source>
        <strain evidence="1">CBS 731.68</strain>
    </source>
</reference>
<dbReference type="RefSeq" id="XP_062642667.1">
    <property type="nucleotide sequence ID" value="XM_062791527.1"/>
</dbReference>
<gene>
    <name evidence="1" type="ORF">N657DRAFT_637677</name>
</gene>
<reference evidence="1" key="1">
    <citation type="journal article" date="2023" name="Mol. Phylogenet. Evol.">
        <title>Genome-scale phylogeny and comparative genomics of the fungal order Sordariales.</title>
        <authorList>
            <person name="Hensen N."/>
            <person name="Bonometti L."/>
            <person name="Westerberg I."/>
            <person name="Brannstrom I.O."/>
            <person name="Guillou S."/>
            <person name="Cros-Aarteil S."/>
            <person name="Calhoun S."/>
            <person name="Haridas S."/>
            <person name="Kuo A."/>
            <person name="Mondo S."/>
            <person name="Pangilinan J."/>
            <person name="Riley R."/>
            <person name="LaButti K."/>
            <person name="Andreopoulos B."/>
            <person name="Lipzen A."/>
            <person name="Chen C."/>
            <person name="Yan M."/>
            <person name="Daum C."/>
            <person name="Ng V."/>
            <person name="Clum A."/>
            <person name="Steindorff A."/>
            <person name="Ohm R.A."/>
            <person name="Martin F."/>
            <person name="Silar P."/>
            <person name="Natvig D.O."/>
            <person name="Lalanne C."/>
            <person name="Gautier V."/>
            <person name="Ament-Velasquez S.L."/>
            <person name="Kruys A."/>
            <person name="Hutchinson M.I."/>
            <person name="Powell A.J."/>
            <person name="Barry K."/>
            <person name="Miller A.N."/>
            <person name="Grigoriev I.V."/>
            <person name="Debuchy R."/>
            <person name="Gladieux P."/>
            <person name="Hiltunen Thoren M."/>
            <person name="Johannesson H."/>
        </authorList>
    </citation>
    <scope>NUCLEOTIDE SEQUENCE</scope>
    <source>
        <strain evidence="1">CBS 731.68</strain>
    </source>
</reference>
<name>A0AAN6TQS6_9PEZI</name>
<sequence>MEESATSKEWHAQNNQWIQQAFGEQAREACVTYAVLVKGLRKAELQGITDEAFGAEIGLQTVDKVKFRLPANPGFTRATVIVTLESQEEARRACEQGIIWRAQIWDCEPYWAALELKQCFKYWKWGYIQRHCQKEGLCGRCGTGAHGEGGRAGEALCPTQGGQVPRECACCRARGHAAWAKECPERIKAKEGAREAYQYRPRAFGPGPAIATTATATDRVEPVFTFVRAQQQQEDEDGFQRVGTKRSRLARGRAFAFSS</sequence>
<proteinExistence type="predicted"/>
<organism evidence="1 2">
    <name type="scientific">Parathielavia appendiculata</name>
    <dbReference type="NCBI Taxonomy" id="2587402"/>
    <lineage>
        <taxon>Eukaryota</taxon>
        <taxon>Fungi</taxon>
        <taxon>Dikarya</taxon>
        <taxon>Ascomycota</taxon>
        <taxon>Pezizomycotina</taxon>
        <taxon>Sordariomycetes</taxon>
        <taxon>Sordariomycetidae</taxon>
        <taxon>Sordariales</taxon>
        <taxon>Chaetomiaceae</taxon>
        <taxon>Parathielavia</taxon>
    </lineage>
</organism>
<dbReference type="AlphaFoldDB" id="A0AAN6TQS6"/>
<dbReference type="Proteomes" id="UP001302602">
    <property type="component" value="Unassembled WGS sequence"/>
</dbReference>
<comment type="caution">
    <text evidence="1">The sequence shown here is derived from an EMBL/GenBank/DDBJ whole genome shotgun (WGS) entry which is preliminary data.</text>
</comment>
<dbReference type="EMBL" id="MU853257">
    <property type="protein sequence ID" value="KAK4118894.1"/>
    <property type="molecule type" value="Genomic_DNA"/>
</dbReference>
<accession>A0AAN6TQS6</accession>
<protein>
    <submittedName>
        <fullName evidence="1">Uncharacterized protein</fullName>
    </submittedName>
</protein>
<evidence type="ECO:0000313" key="1">
    <source>
        <dbReference type="EMBL" id="KAK4118894.1"/>
    </source>
</evidence>
<keyword evidence="2" id="KW-1185">Reference proteome</keyword>